<evidence type="ECO:0000313" key="9">
    <source>
        <dbReference type="EMBL" id="UJO23733.1"/>
    </source>
</evidence>
<evidence type="ECO:0000256" key="6">
    <source>
        <dbReference type="ARBA" id="ARBA00022837"/>
    </source>
</evidence>
<dbReference type="InterPro" id="IPR011118">
    <property type="entry name" value="Tannase/feruloyl_esterase"/>
</dbReference>
<keyword evidence="3" id="KW-0479">Metal-binding</keyword>
<dbReference type="InterPro" id="IPR029058">
    <property type="entry name" value="AB_hydrolase_fold"/>
</dbReference>
<evidence type="ECO:0000313" key="10">
    <source>
        <dbReference type="Proteomes" id="UP000756132"/>
    </source>
</evidence>
<dbReference type="PANTHER" id="PTHR33938">
    <property type="entry name" value="FERULOYL ESTERASE B-RELATED"/>
    <property type="match status" value="1"/>
</dbReference>
<keyword evidence="6" id="KW-0106">Calcium</keyword>
<keyword evidence="2" id="KW-0719">Serine esterase</keyword>
<dbReference type="Gene3D" id="3.40.50.1820">
    <property type="entry name" value="alpha/beta hydrolase"/>
    <property type="match status" value="1"/>
</dbReference>
<dbReference type="OrthoDB" id="3039123at2759"/>
<keyword evidence="10" id="KW-1185">Reference proteome</keyword>
<keyword evidence="7" id="KW-1015">Disulfide bond</keyword>
<evidence type="ECO:0000256" key="3">
    <source>
        <dbReference type="ARBA" id="ARBA00022723"/>
    </source>
</evidence>
<comment type="similarity">
    <text evidence="1 8">Belongs to the tannase family.</text>
</comment>
<proteinExistence type="inferred from homology"/>
<sequence>MISERAFLYLSFLAAAGRAAAYCNPQDVRAGLPEIVGVEYGEIKARGIENWKAWEQTMTMPALPAEQKPLNFCEVMIAYTHPGLNDTINISVWMPMKKEDWNGRFLGQGGGGWAAGLYGDQAAAVSLGYAGAHTDAGHSIVGPPQETMISSTSWGLVSPGNVNLHALQNFAYRSLDELATIAKKVIHTYYDKEVDYSYWQGCSTGGRQGLALAQRYPKQFNGILAAAPAINWVTFLVIEIYAHVKMNELDYRPAPCELNAITEAAIAECDEIDGVKDGVISAADKCHFDALSVVGQKFTCGEKGSRKITREAAIIANAVWNGPIEDGERVWHGLSRDAALPGLEPLFGGLASTECDSKDKNCKSKHFAMSADWIKTWLMKDADFDLNSIDEEMFYDLLRRSYMDYDSLMDCANADLNQFKEAGGKAIMWHGLADQLIFPNGSLDYYERVSSMVPDTSDFFRYFPAPGVAHCFGGSGAFPLTAINSLVDWVEKGKAPEHLDGQVLPAPGTESTGAPATKPICAWPKKASFIGQDPNKAASYECSTHYAFRLKPGQTLEDVMRDEL</sequence>
<keyword evidence="5 8" id="KW-0378">Hydrolase</keyword>
<dbReference type="GO" id="GO:0030600">
    <property type="term" value="F:feruloyl esterase activity"/>
    <property type="evidence" value="ECO:0007669"/>
    <property type="project" value="UniProtKB-ARBA"/>
</dbReference>
<evidence type="ECO:0000256" key="2">
    <source>
        <dbReference type="ARBA" id="ARBA00022487"/>
    </source>
</evidence>
<feature type="chain" id="PRO_5040531202" description="Carboxylic ester hydrolase" evidence="8">
    <location>
        <begin position="22"/>
        <end position="564"/>
    </location>
</feature>
<dbReference type="GeneID" id="71992830"/>
<dbReference type="OMA" id="YSYWDGC"/>
<name>A0A9Q8PJQ5_PASFU</name>
<dbReference type="SUPFAM" id="SSF53474">
    <property type="entry name" value="alpha/beta-Hydrolases"/>
    <property type="match status" value="1"/>
</dbReference>
<organism evidence="9 10">
    <name type="scientific">Passalora fulva</name>
    <name type="common">Tomato leaf mold</name>
    <name type="synonym">Cladosporium fulvum</name>
    <dbReference type="NCBI Taxonomy" id="5499"/>
    <lineage>
        <taxon>Eukaryota</taxon>
        <taxon>Fungi</taxon>
        <taxon>Dikarya</taxon>
        <taxon>Ascomycota</taxon>
        <taxon>Pezizomycotina</taxon>
        <taxon>Dothideomycetes</taxon>
        <taxon>Dothideomycetidae</taxon>
        <taxon>Mycosphaerellales</taxon>
        <taxon>Mycosphaerellaceae</taxon>
        <taxon>Fulvia</taxon>
    </lineage>
</organism>
<evidence type="ECO:0000256" key="8">
    <source>
        <dbReference type="RuleBase" id="RU361238"/>
    </source>
</evidence>
<feature type="signal peptide" evidence="8">
    <location>
        <begin position="1"/>
        <end position="21"/>
    </location>
</feature>
<dbReference type="PANTHER" id="PTHR33938:SF8">
    <property type="entry name" value="CARBOXYLIC ESTER HYDROLASE"/>
    <property type="match status" value="1"/>
</dbReference>
<dbReference type="GO" id="GO:0046872">
    <property type="term" value="F:metal ion binding"/>
    <property type="evidence" value="ECO:0007669"/>
    <property type="project" value="UniProtKB-KW"/>
</dbReference>
<evidence type="ECO:0000256" key="5">
    <source>
        <dbReference type="ARBA" id="ARBA00022801"/>
    </source>
</evidence>
<evidence type="ECO:0000256" key="4">
    <source>
        <dbReference type="ARBA" id="ARBA00022729"/>
    </source>
</evidence>
<accession>A0A9Q8PJQ5</accession>
<dbReference type="EMBL" id="CP090173">
    <property type="protein sequence ID" value="UJO23733.1"/>
    <property type="molecule type" value="Genomic_DNA"/>
</dbReference>
<reference evidence="9" key="2">
    <citation type="journal article" date="2022" name="Microb. Genom.">
        <title>A chromosome-scale genome assembly of the tomato pathogen Cladosporium fulvum reveals a compartmentalized genome architecture and the presence of a dispensable chromosome.</title>
        <authorList>
            <person name="Zaccaron A.Z."/>
            <person name="Chen L.H."/>
            <person name="Samaras A."/>
            <person name="Stergiopoulos I."/>
        </authorList>
    </citation>
    <scope>NUCLEOTIDE SEQUENCE</scope>
    <source>
        <strain evidence="9">Race5_Kim</strain>
    </source>
</reference>
<dbReference type="RefSeq" id="XP_047768099.1">
    <property type="nucleotide sequence ID" value="XM_047912100.1"/>
</dbReference>
<dbReference type="AlphaFoldDB" id="A0A9Q8PJQ5"/>
<gene>
    <name evidence="9" type="ORF">CLAFUR5_12952</name>
</gene>
<dbReference type="KEGG" id="ffu:CLAFUR5_12952"/>
<protein>
    <recommendedName>
        <fullName evidence="8">Carboxylic ester hydrolase</fullName>
        <ecNumber evidence="8">3.1.1.-</ecNumber>
    </recommendedName>
</protein>
<dbReference type="Pfam" id="PF07519">
    <property type="entry name" value="Tannase"/>
    <property type="match status" value="1"/>
</dbReference>
<reference evidence="9" key="1">
    <citation type="submission" date="2021-12" db="EMBL/GenBank/DDBJ databases">
        <authorList>
            <person name="Zaccaron A."/>
            <person name="Stergiopoulos I."/>
        </authorList>
    </citation>
    <scope>NUCLEOTIDE SEQUENCE</scope>
    <source>
        <strain evidence="9">Race5_Kim</strain>
    </source>
</reference>
<evidence type="ECO:0000256" key="1">
    <source>
        <dbReference type="ARBA" id="ARBA00006249"/>
    </source>
</evidence>
<dbReference type="EC" id="3.1.1.-" evidence="8"/>
<keyword evidence="4 8" id="KW-0732">Signal</keyword>
<dbReference type="Proteomes" id="UP000756132">
    <property type="component" value="Chromosome 11"/>
</dbReference>
<evidence type="ECO:0000256" key="7">
    <source>
        <dbReference type="ARBA" id="ARBA00023157"/>
    </source>
</evidence>